<feature type="region of interest" description="Disordered" evidence="1">
    <location>
        <begin position="1"/>
        <end position="30"/>
    </location>
</feature>
<evidence type="ECO:0000313" key="2">
    <source>
        <dbReference type="EMBL" id="MBW4565416.1"/>
    </source>
</evidence>
<reference evidence="2" key="1">
    <citation type="submission" date="2021-05" db="EMBL/GenBank/DDBJ databases">
        <authorList>
            <person name="Pietrasiak N."/>
            <person name="Ward R."/>
            <person name="Stajich J.E."/>
            <person name="Kurbessoian T."/>
        </authorList>
    </citation>
    <scope>NUCLEOTIDE SEQUENCE</scope>
    <source>
        <strain evidence="2">JT2-VF2</strain>
    </source>
</reference>
<proteinExistence type="predicted"/>
<comment type="caution">
    <text evidence="2">The sequence shown here is derived from an EMBL/GenBank/DDBJ whole genome shotgun (WGS) entry which is preliminary data.</text>
</comment>
<evidence type="ECO:0000313" key="3">
    <source>
        <dbReference type="Proteomes" id="UP000715781"/>
    </source>
</evidence>
<dbReference type="EMBL" id="JAHHHN010000037">
    <property type="protein sequence ID" value="MBW4565416.1"/>
    <property type="molecule type" value="Genomic_DNA"/>
</dbReference>
<sequence>MEQEIKQAIDLANPQIVPEPEPKPEPPPKITIYDLADLLAKNEPPKK</sequence>
<name>A0A951Q6G9_9NOST</name>
<gene>
    <name evidence="2" type="ORF">KME32_30895</name>
</gene>
<protein>
    <submittedName>
        <fullName evidence="2">Uncharacterized protein</fullName>
    </submittedName>
</protein>
<organism evidence="2 3">
    <name type="scientific">Mojavia pulchra JT2-VF2</name>
    <dbReference type="NCBI Taxonomy" id="287848"/>
    <lineage>
        <taxon>Bacteria</taxon>
        <taxon>Bacillati</taxon>
        <taxon>Cyanobacteriota</taxon>
        <taxon>Cyanophyceae</taxon>
        <taxon>Nostocales</taxon>
        <taxon>Nostocaceae</taxon>
    </lineage>
</organism>
<evidence type="ECO:0000256" key="1">
    <source>
        <dbReference type="SAM" id="MobiDB-lite"/>
    </source>
</evidence>
<reference evidence="2" key="2">
    <citation type="journal article" date="2022" name="Microbiol. Resour. Announc.">
        <title>Metagenome Sequencing to Explore Phylogenomics of Terrestrial Cyanobacteria.</title>
        <authorList>
            <person name="Ward R.D."/>
            <person name="Stajich J.E."/>
            <person name="Johansen J.R."/>
            <person name="Huntemann M."/>
            <person name="Clum A."/>
            <person name="Foster B."/>
            <person name="Foster B."/>
            <person name="Roux S."/>
            <person name="Palaniappan K."/>
            <person name="Varghese N."/>
            <person name="Mukherjee S."/>
            <person name="Reddy T.B.K."/>
            <person name="Daum C."/>
            <person name="Copeland A."/>
            <person name="Chen I.A."/>
            <person name="Ivanova N.N."/>
            <person name="Kyrpides N.C."/>
            <person name="Shapiro N."/>
            <person name="Eloe-Fadrosh E.A."/>
            <person name="Pietrasiak N."/>
        </authorList>
    </citation>
    <scope>NUCLEOTIDE SEQUENCE</scope>
    <source>
        <strain evidence="2">JT2-VF2</strain>
    </source>
</reference>
<dbReference type="Proteomes" id="UP000715781">
    <property type="component" value="Unassembled WGS sequence"/>
</dbReference>
<accession>A0A951Q6G9</accession>
<dbReference type="AlphaFoldDB" id="A0A951Q6G9"/>